<organism evidence="14 15">
    <name type="scientific">Streptococcus acidominimus</name>
    <dbReference type="NCBI Taxonomy" id="1326"/>
    <lineage>
        <taxon>Bacteria</taxon>
        <taxon>Bacillati</taxon>
        <taxon>Bacillota</taxon>
        <taxon>Bacilli</taxon>
        <taxon>Lactobacillales</taxon>
        <taxon>Streptococcaceae</taxon>
        <taxon>Streptococcus</taxon>
    </lineage>
</organism>
<proteinExistence type="inferred from homology"/>
<evidence type="ECO:0000256" key="6">
    <source>
        <dbReference type="ARBA" id="ARBA00022692"/>
    </source>
</evidence>
<evidence type="ECO:0000256" key="11">
    <source>
        <dbReference type="ARBA" id="ARBA00045736"/>
    </source>
</evidence>
<dbReference type="GO" id="GO:0004713">
    <property type="term" value="F:protein tyrosine kinase activity"/>
    <property type="evidence" value="ECO:0007669"/>
    <property type="project" value="TreeGrafter"/>
</dbReference>
<comment type="similarity">
    <text evidence="3">Belongs to the CpsC/CapA family.</text>
</comment>
<evidence type="ECO:0000256" key="5">
    <source>
        <dbReference type="ARBA" id="ARBA00022475"/>
    </source>
</evidence>
<comment type="function">
    <text evidence="11">Required for CpsD phosphorylation. Involved in the regulation of capsular polysaccharide biosynthesis. May be part of a complex that directs the coordinated polymerization and export to the cell surface of the capsular polysaccharide.</text>
</comment>
<evidence type="ECO:0000256" key="2">
    <source>
        <dbReference type="ARBA" id="ARBA00005132"/>
    </source>
</evidence>
<evidence type="ECO:0000256" key="4">
    <source>
        <dbReference type="ARBA" id="ARBA00020739"/>
    </source>
</evidence>
<evidence type="ECO:0000256" key="1">
    <source>
        <dbReference type="ARBA" id="ARBA00004651"/>
    </source>
</evidence>
<evidence type="ECO:0000256" key="10">
    <source>
        <dbReference type="ARBA" id="ARBA00023169"/>
    </source>
</evidence>
<keyword evidence="7" id="KW-0972">Capsule biogenesis/degradation</keyword>
<evidence type="ECO:0000313" key="14">
    <source>
        <dbReference type="EMBL" id="SNV41471.1"/>
    </source>
</evidence>
<gene>
    <name evidence="14" type="primary">cpsC</name>
    <name evidence="14" type="ORF">SAMEA4504048_01344</name>
</gene>
<comment type="subcellular location">
    <subcellularLocation>
        <location evidence="1">Cell membrane</location>
        <topology evidence="1">Multi-pass membrane protein</topology>
    </subcellularLocation>
</comment>
<keyword evidence="6 12" id="KW-0812">Transmembrane</keyword>
<reference evidence="14 15" key="1">
    <citation type="submission" date="2017-06" db="EMBL/GenBank/DDBJ databases">
        <authorList>
            <consortium name="Pathogen Informatics"/>
        </authorList>
    </citation>
    <scope>NUCLEOTIDE SEQUENCE [LARGE SCALE GENOMIC DNA]</scope>
    <source>
        <strain evidence="14 15">NCTC11291</strain>
    </source>
</reference>
<comment type="pathway">
    <text evidence="2">Capsule biogenesis; capsule polysaccharide biosynthesis.</text>
</comment>
<dbReference type="OrthoDB" id="2360475at2"/>
<dbReference type="AlphaFoldDB" id="A0A239X3Z8"/>
<accession>A0A239X3Z8</accession>
<evidence type="ECO:0000256" key="8">
    <source>
        <dbReference type="ARBA" id="ARBA00022989"/>
    </source>
</evidence>
<dbReference type="GeneID" id="301156055"/>
<feature type="transmembrane region" description="Helical" evidence="12">
    <location>
        <begin position="22"/>
        <end position="43"/>
    </location>
</feature>
<evidence type="ECO:0000256" key="12">
    <source>
        <dbReference type="SAM" id="Phobius"/>
    </source>
</evidence>
<dbReference type="KEGG" id="saco:SAME_01344"/>
<keyword evidence="5" id="KW-1003">Cell membrane</keyword>
<dbReference type="PANTHER" id="PTHR32309">
    <property type="entry name" value="TYROSINE-PROTEIN KINASE"/>
    <property type="match status" value="1"/>
</dbReference>
<dbReference type="InterPro" id="IPR003856">
    <property type="entry name" value="LPS_length_determ_N"/>
</dbReference>
<protein>
    <recommendedName>
        <fullName evidence="4">Capsular polysaccharide biosynthesis protein CpsC</fullName>
    </recommendedName>
</protein>
<keyword evidence="10" id="KW-0270">Exopolysaccharide synthesis</keyword>
<evidence type="ECO:0000259" key="13">
    <source>
        <dbReference type="Pfam" id="PF02706"/>
    </source>
</evidence>
<evidence type="ECO:0000313" key="15">
    <source>
        <dbReference type="Proteomes" id="UP000215144"/>
    </source>
</evidence>
<dbReference type="InterPro" id="IPR050445">
    <property type="entry name" value="Bact_polysacc_biosynth/exp"/>
</dbReference>
<dbReference type="UniPathway" id="UPA00934"/>
<dbReference type="GO" id="GO:0005886">
    <property type="term" value="C:plasma membrane"/>
    <property type="evidence" value="ECO:0007669"/>
    <property type="project" value="UniProtKB-SubCell"/>
</dbReference>
<dbReference type="Pfam" id="PF02706">
    <property type="entry name" value="Wzz"/>
    <property type="match status" value="1"/>
</dbReference>
<evidence type="ECO:0000256" key="7">
    <source>
        <dbReference type="ARBA" id="ARBA00022903"/>
    </source>
</evidence>
<dbReference type="Proteomes" id="UP000215144">
    <property type="component" value="Chromosome 1"/>
</dbReference>
<sequence>MEKATVEIDVLQLLKKLWNRKFLILLISMIGAVLGMVVSVFLITPEYRSTTRLYVINQTSDANTPTVQDIQAGGYLVNDYKEIITSEDVLSQAIEREGLTMTPGELSGKMSVVIPTDTRVISINVMDENANKASEIANTLREVAAEKIKAVTNVEDVTTLEAAKPSPSPATPNTKRNVALGFIVGFFLSIFSILVITVLDDRVKDATDIEEQLKLPLLGIVPDLKRL</sequence>
<dbReference type="PANTHER" id="PTHR32309:SF13">
    <property type="entry name" value="FERRIC ENTEROBACTIN TRANSPORT PROTEIN FEPE"/>
    <property type="match status" value="1"/>
</dbReference>
<feature type="transmembrane region" description="Helical" evidence="12">
    <location>
        <begin position="178"/>
        <end position="199"/>
    </location>
</feature>
<dbReference type="EMBL" id="LT906454">
    <property type="protein sequence ID" value="SNV41471.1"/>
    <property type="molecule type" value="Genomic_DNA"/>
</dbReference>
<evidence type="ECO:0000256" key="3">
    <source>
        <dbReference type="ARBA" id="ARBA00006683"/>
    </source>
</evidence>
<keyword evidence="9 12" id="KW-0472">Membrane</keyword>
<feature type="domain" description="Polysaccharide chain length determinant N-terminal" evidence="13">
    <location>
        <begin position="7"/>
        <end position="95"/>
    </location>
</feature>
<dbReference type="GO" id="GO:0045227">
    <property type="term" value="P:capsule polysaccharide biosynthetic process"/>
    <property type="evidence" value="ECO:0007669"/>
    <property type="project" value="UniProtKB-UniPathway"/>
</dbReference>
<keyword evidence="8 12" id="KW-1133">Transmembrane helix</keyword>
<evidence type="ECO:0000256" key="9">
    <source>
        <dbReference type="ARBA" id="ARBA00023136"/>
    </source>
</evidence>
<dbReference type="RefSeq" id="WP_017770407.1">
    <property type="nucleotide sequence ID" value="NZ_LT906454.1"/>
</dbReference>
<name>A0A239X3Z8_STRAI</name>